<dbReference type="Proteomes" id="UP000536835">
    <property type="component" value="Unassembled WGS sequence"/>
</dbReference>
<dbReference type="EMBL" id="JABFCX010000003">
    <property type="protein sequence ID" value="NNU16842.1"/>
    <property type="molecule type" value="Genomic_DNA"/>
</dbReference>
<sequence>MSSTSTKPEEPWLLYDGECPFCSAYVKLVRLRDSIGQVRLIDARDGGPELAELEAKGLDINEGMAMKYEGKIYYGDECIHVLSLLSTASGPFNSFNAWVFKSEARSKALYPFLRAGRNTALKILGRKKIDRPEVSPSA</sequence>
<evidence type="ECO:0000313" key="2">
    <source>
        <dbReference type="Proteomes" id="UP000536835"/>
    </source>
</evidence>
<dbReference type="AlphaFoldDB" id="A0A7Y3RP74"/>
<accession>A0A7Y3RP74</accession>
<evidence type="ECO:0000313" key="1">
    <source>
        <dbReference type="EMBL" id="NNU16842.1"/>
    </source>
</evidence>
<reference evidence="1 2" key="1">
    <citation type="submission" date="2020-05" db="EMBL/GenBank/DDBJ databases">
        <title>Parvularcula mediterraneae sp. nov., isolated from polypropylene straw from shallow seawater of the seashore of Laganas in Zakynthos island, Greece.</title>
        <authorList>
            <person name="Szabo I."/>
            <person name="Al-Omari J."/>
            <person name="Rado J."/>
            <person name="Szerdahelyi G.S."/>
        </authorList>
    </citation>
    <scope>NUCLEOTIDE SEQUENCE [LARGE SCALE GENOMIC DNA]</scope>
    <source>
        <strain evidence="1 2">ZS-1/3</strain>
    </source>
</reference>
<dbReference type="InterPro" id="IPR007263">
    <property type="entry name" value="DCC1-like"/>
</dbReference>
<gene>
    <name evidence="1" type="ORF">HK107_10985</name>
</gene>
<organism evidence="1 2">
    <name type="scientific">Parvularcula mediterranea</name>
    <dbReference type="NCBI Taxonomy" id="2732508"/>
    <lineage>
        <taxon>Bacteria</taxon>
        <taxon>Pseudomonadati</taxon>
        <taxon>Pseudomonadota</taxon>
        <taxon>Alphaproteobacteria</taxon>
        <taxon>Parvularculales</taxon>
        <taxon>Parvularculaceae</taxon>
        <taxon>Parvularcula</taxon>
    </lineage>
</organism>
<name>A0A7Y3RP74_9PROT</name>
<proteinExistence type="predicted"/>
<protein>
    <submittedName>
        <fullName evidence="1">DUF393 domain-containing protein</fullName>
    </submittedName>
</protein>
<keyword evidence="2" id="KW-1185">Reference proteome</keyword>
<dbReference type="RefSeq" id="WP_173199687.1">
    <property type="nucleotide sequence ID" value="NZ_JABFCX010000003.1"/>
</dbReference>
<comment type="caution">
    <text evidence="1">The sequence shown here is derived from an EMBL/GenBank/DDBJ whole genome shotgun (WGS) entry which is preliminary data.</text>
</comment>
<dbReference type="GO" id="GO:0015035">
    <property type="term" value="F:protein-disulfide reductase activity"/>
    <property type="evidence" value="ECO:0007669"/>
    <property type="project" value="InterPro"/>
</dbReference>
<dbReference type="Pfam" id="PF04134">
    <property type="entry name" value="DCC1-like"/>
    <property type="match status" value="1"/>
</dbReference>